<protein>
    <recommendedName>
        <fullName evidence="3">Glycosyl transferases group 1</fullName>
    </recommendedName>
</protein>
<dbReference type="SUPFAM" id="SSF53756">
    <property type="entry name" value="UDP-Glycosyltransferase/glycogen phosphorylase"/>
    <property type="match status" value="1"/>
</dbReference>
<dbReference type="Proteomes" id="UP000603545">
    <property type="component" value="Unassembled WGS sequence"/>
</dbReference>
<evidence type="ECO:0000313" key="2">
    <source>
        <dbReference type="Proteomes" id="UP000603545"/>
    </source>
</evidence>
<reference evidence="1 2" key="1">
    <citation type="submission" date="2020-08" db="EMBL/GenBank/DDBJ databases">
        <title>Bridging the membrane lipid divide: bacteria of the FCB group superphylum have the potential to synthesize archaeal ether lipids.</title>
        <authorList>
            <person name="Villanueva L."/>
            <person name="Von Meijenfeldt F.A.B."/>
            <person name="Westbye A.B."/>
            <person name="Yadav S."/>
            <person name="Hopmans E.C."/>
            <person name="Dutilh B.E."/>
            <person name="Sinninghe Damste J.S."/>
        </authorList>
    </citation>
    <scope>NUCLEOTIDE SEQUENCE [LARGE SCALE GENOMIC DNA]</scope>
    <source>
        <strain evidence="1">NIOZ-UU82</strain>
    </source>
</reference>
<accession>A0A8J6N7Z2</accession>
<dbReference type="AlphaFoldDB" id="A0A8J6N7Z2"/>
<evidence type="ECO:0000313" key="1">
    <source>
        <dbReference type="EMBL" id="MBC8200103.1"/>
    </source>
</evidence>
<comment type="caution">
    <text evidence="1">The sequence shown here is derived from an EMBL/GenBank/DDBJ whole genome shotgun (WGS) entry which is preliminary data.</text>
</comment>
<gene>
    <name evidence="1" type="ORF">H8E80_08710</name>
</gene>
<dbReference type="Gene3D" id="3.40.50.2000">
    <property type="entry name" value="Glycogen Phosphorylase B"/>
    <property type="match status" value="1"/>
</dbReference>
<evidence type="ECO:0008006" key="3">
    <source>
        <dbReference type="Google" id="ProtNLM"/>
    </source>
</evidence>
<proteinExistence type="predicted"/>
<dbReference type="EMBL" id="JACNLL010000076">
    <property type="protein sequence ID" value="MBC8200103.1"/>
    <property type="molecule type" value="Genomic_DNA"/>
</dbReference>
<sequence length="105" mass="11732">MGLIISLIDEPIFSLTIPAKFQAYLASGKPIYCVMNGEVADLVINNKIGFVAHPNNIDDIKAGFEKFLDTPKHELQAFGGNMKSLLANEYDRNKIIQQMTEEIFV</sequence>
<name>A0A8J6N7Z2_9BACT</name>
<organism evidence="1 2">
    <name type="scientific">Candidatus Desulfaltia bathyphila</name>
    <dbReference type="NCBI Taxonomy" id="2841697"/>
    <lineage>
        <taxon>Bacteria</taxon>
        <taxon>Pseudomonadati</taxon>
        <taxon>Thermodesulfobacteriota</taxon>
        <taxon>Desulfobacteria</taxon>
        <taxon>Desulfobacterales</taxon>
        <taxon>Desulfobacterales incertae sedis</taxon>
        <taxon>Candidatus Desulfaltia</taxon>
    </lineage>
</organism>